<dbReference type="EMBL" id="CP003191">
    <property type="protein sequence ID" value="AEW22488.1"/>
    <property type="molecule type" value="Genomic_DNA"/>
</dbReference>
<protein>
    <submittedName>
        <fullName evidence="2">Uncharacterized protein</fullName>
    </submittedName>
</protein>
<accession>G8ULE6</accession>
<proteinExistence type="predicted"/>
<sequence>MIRAAAFGTNNTYLAAILLEFLLTAFFIRKLGYKIDERHIT</sequence>
<keyword evidence="1" id="KW-0472">Membrane</keyword>
<evidence type="ECO:0000256" key="1">
    <source>
        <dbReference type="SAM" id="Phobius"/>
    </source>
</evidence>
<dbReference type="PATRIC" id="fig|203275.8.peg.471"/>
<evidence type="ECO:0000313" key="3">
    <source>
        <dbReference type="Proteomes" id="UP000005436"/>
    </source>
</evidence>
<keyword evidence="1" id="KW-1133">Transmembrane helix</keyword>
<dbReference type="Proteomes" id="UP000005436">
    <property type="component" value="Chromosome"/>
</dbReference>
<evidence type="ECO:0000313" key="2">
    <source>
        <dbReference type="EMBL" id="AEW22488.1"/>
    </source>
</evidence>
<keyword evidence="3" id="KW-1185">Reference proteome</keyword>
<dbReference type="KEGG" id="tfo:BFO_0526"/>
<dbReference type="HOGENOM" id="CLU_3277851_0_0_10"/>
<name>G8ULE6_TANFA</name>
<gene>
    <name evidence="2" type="ordered locus">BFO_0526</name>
</gene>
<reference evidence="3" key="1">
    <citation type="submission" date="2011-12" db="EMBL/GenBank/DDBJ databases">
        <title>Complete sequence of Tannerella forsythia ATCC 43037.</title>
        <authorList>
            <person name="Dewhirst F."/>
            <person name="Tanner A."/>
            <person name="Izard J."/>
            <person name="Brinkac L."/>
            <person name="Durkin A.S."/>
            <person name="Hostetler J."/>
            <person name="Shetty J."/>
            <person name="Torralba M."/>
            <person name="Gill S."/>
            <person name="Nelson K."/>
        </authorList>
    </citation>
    <scope>NUCLEOTIDE SEQUENCE [LARGE SCALE GENOMIC DNA]</scope>
    <source>
        <strain evidence="3">ATCC 43037 / JCM 10827 / CCUG 33226 / KCTC 5666 / FDC 338</strain>
    </source>
</reference>
<dbReference type="AlphaFoldDB" id="G8ULE6"/>
<keyword evidence="1" id="KW-0812">Transmembrane</keyword>
<feature type="transmembrane region" description="Helical" evidence="1">
    <location>
        <begin position="12"/>
        <end position="28"/>
    </location>
</feature>
<organism evidence="2 3">
    <name type="scientific">Tannerella forsythia (strain ATCC 43037 / JCM 10827 / CCUG 21028 A / KCTC 5666 / FDC 338)</name>
    <name type="common">Bacteroides forsythus</name>
    <dbReference type="NCBI Taxonomy" id="203275"/>
    <lineage>
        <taxon>Bacteria</taxon>
        <taxon>Pseudomonadati</taxon>
        <taxon>Bacteroidota</taxon>
        <taxon>Bacteroidia</taxon>
        <taxon>Bacteroidales</taxon>
        <taxon>Tannerellaceae</taxon>
        <taxon>Tannerella</taxon>
    </lineage>
</organism>